<proteinExistence type="predicted"/>
<sequence length="296" mass="32857">MKWVFLAALVFGVGLVATQDDDGLDLDLPDVDSQLNIPGLEHLPFNKSALPKPEEVERLLRLRCDKNGGGEAAYNRAKDARENAEKCLKGLIDYKNITEEMEAAKPTGNLDEVFRKYCAKRNTFKDCVMEFVNATTDCLSEAERGSKALIQNVTDQFLGFVCFKEGDRIALFIAEAGPECITDQKEAIFHCINATFGKRFPNSSPNVLDLPQLIIGAEECKDVCALQRCVVKELEKCKEPTPANIVQSMFDYILKVTPCKICKAERLQAATADSSRTASNYLSLVLSTLFVFVTLH</sequence>
<protein>
    <recommendedName>
        <fullName evidence="4">27 kDa hemolymph protein-like</fullName>
    </recommendedName>
</protein>
<evidence type="ECO:0000313" key="3">
    <source>
        <dbReference type="Proteomes" id="UP001075354"/>
    </source>
</evidence>
<gene>
    <name evidence="2" type="ORF">ONE63_008232</name>
</gene>
<evidence type="ECO:0000313" key="2">
    <source>
        <dbReference type="EMBL" id="KAJ1526647.1"/>
    </source>
</evidence>
<accession>A0AAV7XLH6</accession>
<comment type="caution">
    <text evidence="2">The sequence shown here is derived from an EMBL/GenBank/DDBJ whole genome shotgun (WGS) entry which is preliminary data.</text>
</comment>
<dbReference type="AlphaFoldDB" id="A0AAV7XLH6"/>
<feature type="chain" id="PRO_5043944736" description="27 kDa hemolymph protein-like" evidence="1">
    <location>
        <begin position="19"/>
        <end position="296"/>
    </location>
</feature>
<dbReference type="PANTHER" id="PTHR20997:SF2">
    <property type="entry name" value="EG:BACR42I17.2 PROTEIN-RELATED"/>
    <property type="match status" value="1"/>
</dbReference>
<organism evidence="2 3">
    <name type="scientific">Megalurothrips usitatus</name>
    <name type="common">bean blossom thrips</name>
    <dbReference type="NCBI Taxonomy" id="439358"/>
    <lineage>
        <taxon>Eukaryota</taxon>
        <taxon>Metazoa</taxon>
        <taxon>Ecdysozoa</taxon>
        <taxon>Arthropoda</taxon>
        <taxon>Hexapoda</taxon>
        <taxon>Insecta</taxon>
        <taxon>Pterygota</taxon>
        <taxon>Neoptera</taxon>
        <taxon>Paraneoptera</taxon>
        <taxon>Thysanoptera</taxon>
        <taxon>Terebrantia</taxon>
        <taxon>Thripoidea</taxon>
        <taxon>Thripidae</taxon>
        <taxon>Megalurothrips</taxon>
    </lineage>
</organism>
<keyword evidence="1" id="KW-0732">Signal</keyword>
<name>A0AAV7XLH6_9NEOP</name>
<reference evidence="2" key="1">
    <citation type="submission" date="2022-12" db="EMBL/GenBank/DDBJ databases">
        <title>Chromosome-level genome assembly of the bean flower thrips Megalurothrips usitatus.</title>
        <authorList>
            <person name="Ma L."/>
            <person name="Liu Q."/>
            <person name="Li H."/>
            <person name="Cai W."/>
        </authorList>
    </citation>
    <scope>NUCLEOTIDE SEQUENCE</scope>
    <source>
        <strain evidence="2">Cailab_2022a</strain>
    </source>
</reference>
<dbReference type="Pfam" id="PF07165">
    <property type="entry name" value="DUF1397"/>
    <property type="match status" value="1"/>
</dbReference>
<dbReference type="EMBL" id="JAPTSV010000006">
    <property type="protein sequence ID" value="KAJ1526647.1"/>
    <property type="molecule type" value="Genomic_DNA"/>
</dbReference>
<dbReference type="InterPro" id="IPR009832">
    <property type="entry name" value="DUF1397"/>
</dbReference>
<keyword evidence="3" id="KW-1185">Reference proteome</keyword>
<evidence type="ECO:0008006" key="4">
    <source>
        <dbReference type="Google" id="ProtNLM"/>
    </source>
</evidence>
<dbReference type="Proteomes" id="UP001075354">
    <property type="component" value="Chromosome 6"/>
</dbReference>
<evidence type="ECO:0000256" key="1">
    <source>
        <dbReference type="SAM" id="SignalP"/>
    </source>
</evidence>
<feature type="signal peptide" evidence="1">
    <location>
        <begin position="1"/>
        <end position="18"/>
    </location>
</feature>
<dbReference type="PANTHER" id="PTHR20997">
    <property type="entry name" value="EG:BACR42I17.2 PROTEIN-RELATED"/>
    <property type="match status" value="1"/>
</dbReference>